<protein>
    <recommendedName>
        <fullName evidence="3">6-bladed beta-propeller protein</fullName>
    </recommendedName>
</protein>
<dbReference type="EMBL" id="BLAU01000001">
    <property type="protein sequence ID" value="GET20696.1"/>
    <property type="molecule type" value="Genomic_DNA"/>
</dbReference>
<organism evidence="1 2">
    <name type="scientific">Prolixibacter denitrificans</name>
    <dbReference type="NCBI Taxonomy" id="1541063"/>
    <lineage>
        <taxon>Bacteria</taxon>
        <taxon>Pseudomonadati</taxon>
        <taxon>Bacteroidota</taxon>
        <taxon>Bacteroidia</taxon>
        <taxon>Marinilabiliales</taxon>
        <taxon>Prolixibacteraceae</taxon>
        <taxon>Prolixibacter</taxon>
    </lineage>
</organism>
<reference evidence="1 2" key="1">
    <citation type="submission" date="2019-10" db="EMBL/GenBank/DDBJ databases">
        <title>Prolixibacter strains distinguished by the presence of nitrate reductase genes were adept at nitrate-dependent anaerobic corrosion of metallic iron and carbon steel.</title>
        <authorList>
            <person name="Iino T."/>
            <person name="Shono N."/>
            <person name="Ito K."/>
            <person name="Nakamura R."/>
            <person name="Sueoka K."/>
            <person name="Harayama S."/>
            <person name="Ohkuma M."/>
        </authorList>
    </citation>
    <scope>NUCLEOTIDE SEQUENCE [LARGE SCALE GENOMIC DNA]</scope>
    <source>
        <strain evidence="1 2">MIC1-1</strain>
    </source>
</reference>
<accession>A0ABQ0ZGX3</accession>
<dbReference type="Proteomes" id="UP000396862">
    <property type="component" value="Unassembled WGS sequence"/>
</dbReference>
<sequence>MFFYSLNGEIVKTFRPAIKRITNFERTDTGAFIYNSQFTPQSQGNYSIYLSDDSGKEISGHIPFEEETSGYGFLSFSYFPKYQNRQYAWIEFDPIIYRITANNKLNPTYKIKFDSRNITESDLIKFKGDTHTLVNYRQRNEYNSLVSFNEFSNCYVISYVTGRKRNTNIIYKNNNKQVRMVIRDESFDPLGSVLPLFKNNECIVGVLQPYLLKSNMENPKLDVPEQLGSNYSTLKKINSEIKADDNPVLVVFRVKN</sequence>
<evidence type="ECO:0000313" key="1">
    <source>
        <dbReference type="EMBL" id="GET20696.1"/>
    </source>
</evidence>
<gene>
    <name evidence="1" type="ORF">JCM18694_09420</name>
</gene>
<evidence type="ECO:0000313" key="2">
    <source>
        <dbReference type="Proteomes" id="UP000396862"/>
    </source>
</evidence>
<evidence type="ECO:0008006" key="3">
    <source>
        <dbReference type="Google" id="ProtNLM"/>
    </source>
</evidence>
<proteinExistence type="predicted"/>
<keyword evidence="2" id="KW-1185">Reference proteome</keyword>
<name>A0ABQ0ZGX3_9BACT</name>
<comment type="caution">
    <text evidence="1">The sequence shown here is derived from an EMBL/GenBank/DDBJ whole genome shotgun (WGS) entry which is preliminary data.</text>
</comment>